<proteinExistence type="inferred from homology"/>
<accession>A0A0L0D912</accession>
<evidence type="ECO:0000256" key="4">
    <source>
        <dbReference type="ARBA" id="ARBA00023163"/>
    </source>
</evidence>
<keyword evidence="8" id="KW-1185">Reference proteome</keyword>
<evidence type="ECO:0000256" key="6">
    <source>
        <dbReference type="SAM" id="MobiDB-lite"/>
    </source>
</evidence>
<dbReference type="InterPro" id="IPR021627">
    <property type="entry name" value="Mediator_Med27"/>
</dbReference>
<name>A0A0L0D912_THETB</name>
<evidence type="ECO:0008006" key="9">
    <source>
        <dbReference type="Google" id="ProtNLM"/>
    </source>
</evidence>
<dbReference type="GeneID" id="25563576"/>
<dbReference type="RefSeq" id="XP_013759261.1">
    <property type="nucleotide sequence ID" value="XM_013903807.1"/>
</dbReference>
<feature type="region of interest" description="Disordered" evidence="6">
    <location>
        <begin position="453"/>
        <end position="474"/>
    </location>
</feature>
<dbReference type="Pfam" id="PF11571">
    <property type="entry name" value="Med27"/>
    <property type="match status" value="1"/>
</dbReference>
<organism evidence="7 8">
    <name type="scientific">Thecamonas trahens ATCC 50062</name>
    <dbReference type="NCBI Taxonomy" id="461836"/>
    <lineage>
        <taxon>Eukaryota</taxon>
        <taxon>Apusozoa</taxon>
        <taxon>Apusomonadida</taxon>
        <taxon>Apusomonadidae</taxon>
        <taxon>Thecamonas</taxon>
    </lineage>
</organism>
<evidence type="ECO:0000256" key="3">
    <source>
        <dbReference type="ARBA" id="ARBA00023015"/>
    </source>
</evidence>
<keyword evidence="5" id="KW-0539">Nucleus</keyword>
<evidence type="ECO:0000256" key="5">
    <source>
        <dbReference type="ARBA" id="ARBA00023242"/>
    </source>
</evidence>
<feature type="region of interest" description="Disordered" evidence="6">
    <location>
        <begin position="228"/>
        <end position="252"/>
    </location>
</feature>
<sequence length="474" mass="48957">MAMASRSMELELAPLVAPRGPSTVPSAGGSAALSPLGGNLPMSATALPPAQPALAAESTETLLAARADLADLAASATAIRSAASTVVELLAMPTQDTGQASVATKAGEDGEDGAAVGGSGRLQSGQIAARRPAALRKAHDALVDALGRLRSLRNAVAALPLALTPAAAASALDAAPPALDALLADMVTAASAASRARSRAAAVGYTDAARKLFPGLLEPKTSRKRPRVYAITPASHPSKRRKPLGSGSPSRSGLPAKLVGVMASAAPSFRIVSWKYHPLELSSRLARLTLELPHVFQVCITFSGAVGLAESDTLIPALISLSRPRHAPPLAPGACDPVLDAIEVHVRAAHLYFVSAYPAAPLPPLLVWLHSYARLYSTPCTVCGALVRIARGDAGGPMPPVFRPFRVDRARQGRLLAPRLLTVATTGSPIDPRLALAEGAYHNECFTRETLIRQQEQQPSTLATTSASPPPTPQ</sequence>
<feature type="compositionally biased region" description="Low complexity" evidence="6">
    <location>
        <begin position="457"/>
        <end position="467"/>
    </location>
</feature>
<dbReference type="EMBL" id="GL349448">
    <property type="protein sequence ID" value="KNC47783.1"/>
    <property type="molecule type" value="Genomic_DNA"/>
</dbReference>
<evidence type="ECO:0000313" key="8">
    <source>
        <dbReference type="Proteomes" id="UP000054408"/>
    </source>
</evidence>
<protein>
    <recommendedName>
        <fullName evidence="9">Mediator of RNA polymerase II transcription subunit 27</fullName>
    </recommendedName>
</protein>
<dbReference type="Proteomes" id="UP000054408">
    <property type="component" value="Unassembled WGS sequence"/>
</dbReference>
<gene>
    <name evidence="7" type="ORF">AMSG_04010</name>
</gene>
<dbReference type="PANTHER" id="PTHR13130">
    <property type="entry name" value="34 KDA TRANSCRIPTIONAL CO-ACTIVATOR-RELATED"/>
    <property type="match status" value="1"/>
</dbReference>
<comment type="subcellular location">
    <subcellularLocation>
        <location evidence="1">Nucleus</location>
    </subcellularLocation>
</comment>
<keyword evidence="3" id="KW-0805">Transcription regulation</keyword>
<dbReference type="GO" id="GO:0003713">
    <property type="term" value="F:transcription coactivator activity"/>
    <property type="evidence" value="ECO:0007669"/>
    <property type="project" value="TreeGrafter"/>
</dbReference>
<comment type="similarity">
    <text evidence="2">Belongs to the Mediator complex subunit 27 family.</text>
</comment>
<evidence type="ECO:0000313" key="7">
    <source>
        <dbReference type="EMBL" id="KNC47783.1"/>
    </source>
</evidence>
<dbReference type="PANTHER" id="PTHR13130:SF4">
    <property type="entry name" value="MEDIATOR OF RNA POLYMERASE II TRANSCRIPTION SUBUNIT 27"/>
    <property type="match status" value="1"/>
</dbReference>
<evidence type="ECO:0000256" key="2">
    <source>
        <dbReference type="ARBA" id="ARBA00008048"/>
    </source>
</evidence>
<dbReference type="GO" id="GO:0006357">
    <property type="term" value="P:regulation of transcription by RNA polymerase II"/>
    <property type="evidence" value="ECO:0007669"/>
    <property type="project" value="TreeGrafter"/>
</dbReference>
<dbReference type="GO" id="GO:0016592">
    <property type="term" value="C:mediator complex"/>
    <property type="evidence" value="ECO:0007669"/>
    <property type="project" value="InterPro"/>
</dbReference>
<dbReference type="AlphaFoldDB" id="A0A0L0D912"/>
<evidence type="ECO:0000256" key="1">
    <source>
        <dbReference type="ARBA" id="ARBA00004123"/>
    </source>
</evidence>
<keyword evidence="4" id="KW-0804">Transcription</keyword>
<reference evidence="7 8" key="1">
    <citation type="submission" date="2010-05" db="EMBL/GenBank/DDBJ databases">
        <title>The Genome Sequence of Thecamonas trahens ATCC 50062.</title>
        <authorList>
            <consortium name="The Broad Institute Genome Sequencing Platform"/>
            <person name="Russ C."/>
            <person name="Cuomo C."/>
            <person name="Shea T."/>
            <person name="Young S.K."/>
            <person name="Zeng Q."/>
            <person name="Koehrsen M."/>
            <person name="Haas B."/>
            <person name="Borodovsky M."/>
            <person name="Guigo R."/>
            <person name="Alvarado L."/>
            <person name="Berlin A."/>
            <person name="Bochicchio J."/>
            <person name="Borenstein D."/>
            <person name="Chapman S."/>
            <person name="Chen Z."/>
            <person name="Freedman E."/>
            <person name="Gellesch M."/>
            <person name="Goldberg J."/>
            <person name="Griggs A."/>
            <person name="Gujja S."/>
            <person name="Heilman E."/>
            <person name="Heiman D."/>
            <person name="Hepburn T."/>
            <person name="Howarth C."/>
            <person name="Jen D."/>
            <person name="Larson L."/>
            <person name="Mehta T."/>
            <person name="Park D."/>
            <person name="Pearson M."/>
            <person name="Roberts A."/>
            <person name="Saif S."/>
            <person name="Shenoy N."/>
            <person name="Sisk P."/>
            <person name="Stolte C."/>
            <person name="Sykes S."/>
            <person name="Thomson T."/>
            <person name="Walk T."/>
            <person name="White J."/>
            <person name="Yandava C."/>
            <person name="Burger G."/>
            <person name="Gray M.W."/>
            <person name="Holland P.W.H."/>
            <person name="King N."/>
            <person name="Lang F.B.F."/>
            <person name="Roger A.J."/>
            <person name="Ruiz-Trillo I."/>
            <person name="Lander E."/>
            <person name="Nusbaum C."/>
        </authorList>
    </citation>
    <scope>NUCLEOTIDE SEQUENCE [LARGE SCALE GENOMIC DNA]</scope>
    <source>
        <strain evidence="7 8">ATCC 50062</strain>
    </source>
</reference>